<protein>
    <submittedName>
        <fullName evidence="1">Uncharacterized protein</fullName>
    </submittedName>
</protein>
<gene>
    <name evidence="1" type="ORF">JCM19237_2315</name>
</gene>
<sequence>MIGHAAANAATDATTESNSFTDIRLSPTELRGSIALEHRQFFQTGSEGQKTAQPSLVLAPEWYWDIDGLWGEGESAFALSPFFRWDGMDDERTHGDIREALYLYYHDNWELRAGIGRVFWGVTESQHLVDVINQTDAVESVDGEDKLGQPMLQLSYFSDWGAVDAFVLPYFRERTFAGKDGRLSVPGVDPDKALYESSRKQQHMDVALRYSHSFSLGELSAWDVGISYFHGTNRDPYFVVVNDLTYPLILSMPDGSIRAGCASTVGDWLWKAEALRRWSWDDHTAFTGGFEYTFIGVGWGEEQHIWDVGVLAEYLYDSRGSDAPVVGQNDLFVGLRWVLNDIAGTEVLVGVSQDLDDSDSRTGRIEASSRFNDAWKWHLNAWFFEADDSHDPVYVYRRDEW</sequence>
<evidence type="ECO:0000313" key="2">
    <source>
        <dbReference type="Proteomes" id="UP000029227"/>
    </source>
</evidence>
<proteinExistence type="predicted"/>
<organism evidence="1 2">
    <name type="scientific">Photobacterium aphoticum</name>
    <dbReference type="NCBI Taxonomy" id="754436"/>
    <lineage>
        <taxon>Bacteria</taxon>
        <taxon>Pseudomonadati</taxon>
        <taxon>Pseudomonadota</taxon>
        <taxon>Gammaproteobacteria</taxon>
        <taxon>Vibrionales</taxon>
        <taxon>Vibrionaceae</taxon>
        <taxon>Photobacterium</taxon>
    </lineage>
</organism>
<dbReference type="AlphaFoldDB" id="A0A090QQR0"/>
<dbReference type="Proteomes" id="UP000029227">
    <property type="component" value="Unassembled WGS sequence"/>
</dbReference>
<accession>A0A090QQR0</accession>
<name>A0A090QQR0_9GAMM</name>
<evidence type="ECO:0000313" key="1">
    <source>
        <dbReference type="EMBL" id="GAL04164.1"/>
    </source>
</evidence>
<dbReference type="eggNOG" id="ENOG502Z89J">
    <property type="taxonomic scope" value="Bacteria"/>
</dbReference>
<dbReference type="EMBL" id="BBMN01000003">
    <property type="protein sequence ID" value="GAL04164.1"/>
    <property type="molecule type" value="Genomic_DNA"/>
</dbReference>
<comment type="caution">
    <text evidence="1">The sequence shown here is derived from an EMBL/GenBank/DDBJ whole genome shotgun (WGS) entry which is preliminary data.</text>
</comment>
<dbReference type="STRING" id="754436.JCM19237_2315"/>
<reference evidence="1 2" key="1">
    <citation type="journal article" date="2014" name="Genome Announc.">
        <title>Draft Genome Sequences of Two Vibrionaceae Species, Vibrio ponticus C121 and Photobacterium aphoticum C119, Isolated as Coral Reef Microbiota.</title>
        <authorList>
            <person name="Al-saari N."/>
            <person name="Meirelles P.M."/>
            <person name="Mino S."/>
            <person name="Suda W."/>
            <person name="Oshima K."/>
            <person name="Hattori M."/>
            <person name="Ohkuma M."/>
            <person name="Thompson F.L."/>
            <person name="Gomez-Gil B."/>
            <person name="Sawabe T."/>
            <person name="Sawabe T."/>
        </authorList>
    </citation>
    <scope>NUCLEOTIDE SEQUENCE [LARGE SCALE GENOMIC DNA]</scope>
    <source>
        <strain evidence="1 2">JCM 19237</strain>
    </source>
</reference>